<sequence>MKNIFIYFLSITIGFSQKTSNSFKQENNNKYRSAVEYTFDDIPDNGSYSCIISGLKGDINVLGHPGSGIHLIIDRVVRALNNKNAINILERNQIQVFHIEDDKAVEIKRLSHRYENKIQSYFIIHLPFNTNITIESKGGDIHIRKIRGRIELGTKGGDIELEQLSGTIDAHTDGGDIQGNQNDGVLNLHTLGGNIDITQSKGNFNASISAGDLNLVQLKGNVKATLIGGTINLESIDGDTLTCNITGGDLTGQTLNSSLIAWIKGGDVNLKNIRGNINVSTSVGDIELESIYGSISCITSSGGIHGNNLFGAIKAFTSKGNIEVEKSYHSSLKDHTIDIETSDGEITIVIPDGLPVAIDAEVMGMFSRDAITSDIPLEEKKKLNRISGTGIIKNGVIPCSIKSSNGSITIKKN</sequence>
<proteinExistence type="predicted"/>
<protein>
    <recommendedName>
        <fullName evidence="2">Adhesin domain-containing protein</fullName>
    </recommendedName>
</protein>
<dbReference type="PANTHER" id="PTHR34094">
    <property type="match status" value="1"/>
</dbReference>
<name>A0A382A4R3_9ZZZZ</name>
<reference evidence="1" key="1">
    <citation type="submission" date="2018-05" db="EMBL/GenBank/DDBJ databases">
        <authorList>
            <person name="Lanie J.A."/>
            <person name="Ng W.-L."/>
            <person name="Kazmierczak K.M."/>
            <person name="Andrzejewski T.M."/>
            <person name="Davidsen T.M."/>
            <person name="Wayne K.J."/>
            <person name="Tettelin H."/>
            <person name="Glass J.I."/>
            <person name="Rusch D."/>
            <person name="Podicherti R."/>
            <person name="Tsui H.-C.T."/>
            <person name="Winkler M.E."/>
        </authorList>
    </citation>
    <scope>NUCLEOTIDE SEQUENCE</scope>
</reference>
<dbReference type="AlphaFoldDB" id="A0A382A4R3"/>
<dbReference type="PANTHER" id="PTHR34094:SF1">
    <property type="entry name" value="PROTEIN FAM185A"/>
    <property type="match status" value="1"/>
</dbReference>
<gene>
    <name evidence="1" type="ORF">METZ01_LOCUS149374</name>
</gene>
<accession>A0A382A4R3</accession>
<evidence type="ECO:0000313" key="1">
    <source>
        <dbReference type="EMBL" id="SVA96520.1"/>
    </source>
</evidence>
<organism evidence="1">
    <name type="scientific">marine metagenome</name>
    <dbReference type="NCBI Taxonomy" id="408172"/>
    <lineage>
        <taxon>unclassified sequences</taxon>
        <taxon>metagenomes</taxon>
        <taxon>ecological metagenomes</taxon>
    </lineage>
</organism>
<evidence type="ECO:0008006" key="2">
    <source>
        <dbReference type="Google" id="ProtNLM"/>
    </source>
</evidence>
<dbReference type="EMBL" id="UINC01023909">
    <property type="protein sequence ID" value="SVA96520.1"/>
    <property type="molecule type" value="Genomic_DNA"/>
</dbReference>